<dbReference type="GO" id="GO:0003848">
    <property type="term" value="F:2-amino-4-hydroxy-6-hydroxymethyldihydropteridine diphosphokinase activity"/>
    <property type="evidence" value="ECO:0007669"/>
    <property type="project" value="UniProtKB-EC"/>
</dbReference>
<dbReference type="GO" id="GO:0046656">
    <property type="term" value="P:folic acid biosynthetic process"/>
    <property type="evidence" value="ECO:0007669"/>
    <property type="project" value="UniProtKB-KW"/>
</dbReference>
<evidence type="ECO:0000256" key="4">
    <source>
        <dbReference type="ARBA" id="ARBA00022741"/>
    </source>
</evidence>
<dbReference type="UniPathway" id="UPA00077">
    <property type="reaction ID" value="UER00155"/>
</dbReference>
<evidence type="ECO:0000256" key="2">
    <source>
        <dbReference type="ARBA" id="ARBA00013253"/>
    </source>
</evidence>
<dbReference type="AlphaFoldDB" id="A0A5C8KUL2"/>
<keyword evidence="6" id="KW-0067">ATP-binding</keyword>
<dbReference type="EC" id="2.7.6.3" evidence="2"/>
<comment type="pathway">
    <text evidence="1">Cofactor biosynthesis; tetrahydrofolate biosynthesis; 2-amino-4-hydroxy-6-hydroxymethyl-7,8-dihydropteridine diphosphate from 7,8-dihydroneopterin triphosphate: step 4/4.</text>
</comment>
<dbReference type="GO" id="GO:0005524">
    <property type="term" value="F:ATP binding"/>
    <property type="evidence" value="ECO:0007669"/>
    <property type="project" value="UniProtKB-KW"/>
</dbReference>
<dbReference type="InterPro" id="IPR000550">
    <property type="entry name" value="Hppk"/>
</dbReference>
<evidence type="ECO:0000313" key="10">
    <source>
        <dbReference type="Proteomes" id="UP000321248"/>
    </source>
</evidence>
<feature type="domain" description="7,8-dihydro-6-hydroxymethylpterin-pyrophosphokinase" evidence="8">
    <location>
        <begin position="7"/>
        <end position="130"/>
    </location>
</feature>
<protein>
    <recommendedName>
        <fullName evidence="2">2-amino-4-hydroxy-6-hydroxymethyldihydropteridine diphosphokinase</fullName>
        <ecNumber evidence="2">2.7.6.3</ecNumber>
    </recommendedName>
</protein>
<dbReference type="Proteomes" id="UP000321248">
    <property type="component" value="Unassembled WGS sequence"/>
</dbReference>
<dbReference type="RefSeq" id="WP_147890801.1">
    <property type="nucleotide sequence ID" value="NZ_VRTS01000002.1"/>
</dbReference>
<name>A0A5C8KUL2_9GAMM</name>
<organism evidence="9 10">
    <name type="scientific">Alkalisalibacterium limincola</name>
    <dbReference type="NCBI Taxonomy" id="2699169"/>
    <lineage>
        <taxon>Bacteria</taxon>
        <taxon>Pseudomonadati</taxon>
        <taxon>Pseudomonadota</taxon>
        <taxon>Gammaproteobacteria</taxon>
        <taxon>Lysobacterales</taxon>
        <taxon>Lysobacteraceae</taxon>
        <taxon>Alkalisalibacterium</taxon>
    </lineage>
</organism>
<evidence type="ECO:0000256" key="1">
    <source>
        <dbReference type="ARBA" id="ARBA00005051"/>
    </source>
</evidence>
<dbReference type="Pfam" id="PF01288">
    <property type="entry name" value="HPPK"/>
    <property type="match status" value="1"/>
</dbReference>
<dbReference type="GO" id="GO:0046654">
    <property type="term" value="P:tetrahydrofolate biosynthetic process"/>
    <property type="evidence" value="ECO:0007669"/>
    <property type="project" value="UniProtKB-UniPathway"/>
</dbReference>
<evidence type="ECO:0000256" key="3">
    <source>
        <dbReference type="ARBA" id="ARBA00022679"/>
    </source>
</evidence>
<proteinExistence type="predicted"/>
<keyword evidence="5" id="KW-0418">Kinase</keyword>
<dbReference type="GO" id="GO:0016301">
    <property type="term" value="F:kinase activity"/>
    <property type="evidence" value="ECO:0007669"/>
    <property type="project" value="UniProtKB-KW"/>
</dbReference>
<accession>A0A5C8KUL2</accession>
<evidence type="ECO:0000259" key="8">
    <source>
        <dbReference type="Pfam" id="PF01288"/>
    </source>
</evidence>
<keyword evidence="4" id="KW-0547">Nucleotide-binding</keyword>
<dbReference type="Gene3D" id="3.30.70.560">
    <property type="entry name" value="7,8-Dihydro-6-hydroxymethylpterin-pyrophosphokinase HPPK"/>
    <property type="match status" value="1"/>
</dbReference>
<dbReference type="OrthoDB" id="9790168at2"/>
<evidence type="ECO:0000256" key="6">
    <source>
        <dbReference type="ARBA" id="ARBA00022840"/>
    </source>
</evidence>
<keyword evidence="7" id="KW-0289">Folate biosynthesis</keyword>
<reference evidence="9 10" key="1">
    <citation type="submission" date="2019-08" db="EMBL/GenBank/DDBJ databases">
        <authorList>
            <person name="Karlyshev A.V."/>
        </authorList>
    </citation>
    <scope>NUCLEOTIDE SEQUENCE [LARGE SCALE GENOMIC DNA]</scope>
    <source>
        <strain evidence="9 10">Alg18-2.2</strain>
    </source>
</reference>
<dbReference type="SUPFAM" id="SSF55083">
    <property type="entry name" value="6-hydroxymethyl-7,8-dihydropterin pyrophosphokinase, HPPK"/>
    <property type="match status" value="1"/>
</dbReference>
<sequence length="140" mass="15093">MSRRWLLVLGSNLSDDRCLHQAMTALEALGKVARLTPVLLTPARHGGGHYHNALVRLDSDLPAAALRQALKRVETALGRVRDDSGVVAIDIDPLALDEGHGWQPDARALEKDEFIRAPVPQLLARAGIVVPGVPRPPGAR</sequence>
<evidence type="ECO:0000256" key="7">
    <source>
        <dbReference type="ARBA" id="ARBA00022909"/>
    </source>
</evidence>
<evidence type="ECO:0000313" key="9">
    <source>
        <dbReference type="EMBL" id="TXK64881.1"/>
    </source>
</evidence>
<keyword evidence="3" id="KW-0808">Transferase</keyword>
<dbReference type="InterPro" id="IPR035907">
    <property type="entry name" value="Hppk_sf"/>
</dbReference>
<dbReference type="EMBL" id="VRTS01000002">
    <property type="protein sequence ID" value="TXK64881.1"/>
    <property type="molecule type" value="Genomic_DNA"/>
</dbReference>
<evidence type="ECO:0000256" key="5">
    <source>
        <dbReference type="ARBA" id="ARBA00022777"/>
    </source>
</evidence>
<gene>
    <name evidence="9" type="ORF">FU658_03325</name>
</gene>
<comment type="caution">
    <text evidence="9">The sequence shown here is derived from an EMBL/GenBank/DDBJ whole genome shotgun (WGS) entry which is preliminary data.</text>
</comment>
<keyword evidence="10" id="KW-1185">Reference proteome</keyword>